<accession>A0A3S0AF73</accession>
<dbReference type="PANTHER" id="PTHR42767:SF1">
    <property type="entry name" value="ENDO-BETA-1,6-GALACTANASE-LIKE DOMAIN-CONTAINING PROTEIN"/>
    <property type="match status" value="1"/>
</dbReference>
<keyword evidence="3" id="KW-0326">Glycosidase</keyword>
<dbReference type="Pfam" id="PF14587">
    <property type="entry name" value="Glyco_hydr_30_2"/>
    <property type="match status" value="1"/>
</dbReference>
<keyword evidence="3" id="KW-0119">Carbohydrate metabolism</keyword>
<evidence type="ECO:0000259" key="2">
    <source>
        <dbReference type="Pfam" id="PF17189"/>
    </source>
</evidence>
<dbReference type="AlphaFoldDB" id="A0A3S0AF73"/>
<dbReference type="Pfam" id="PF17189">
    <property type="entry name" value="Glyco_hydro_30C"/>
    <property type="match status" value="1"/>
</dbReference>
<dbReference type="GO" id="GO:0045493">
    <property type="term" value="P:xylan catabolic process"/>
    <property type="evidence" value="ECO:0007669"/>
    <property type="project" value="UniProtKB-KW"/>
</dbReference>
<dbReference type="SUPFAM" id="SSF51011">
    <property type="entry name" value="Glycosyl hydrolase domain"/>
    <property type="match status" value="1"/>
</dbReference>
<dbReference type="InterPro" id="IPR039514">
    <property type="entry name" value="6GAL-like"/>
</dbReference>
<gene>
    <name evidence="3" type="ORF">EHW67_03805</name>
</gene>
<keyword evidence="4" id="KW-1185">Reference proteome</keyword>
<dbReference type="InterPro" id="IPR039743">
    <property type="entry name" value="6GAL/EXGAL"/>
</dbReference>
<evidence type="ECO:0000313" key="3">
    <source>
        <dbReference type="EMBL" id="RTE54303.1"/>
    </source>
</evidence>
<dbReference type="InterPro" id="IPR017853">
    <property type="entry name" value="GH"/>
</dbReference>
<proteinExistence type="predicted"/>
<reference evidence="3 4" key="1">
    <citation type="submission" date="2018-11" db="EMBL/GenBank/DDBJ databases">
        <title>Arenibacter aquaticus sp.nov., a marine bacterium isolated from surface seawater in the South China Sea.</title>
        <authorList>
            <person name="Guo J."/>
            <person name="Sun J."/>
        </authorList>
    </citation>
    <scope>NUCLEOTIDE SEQUENCE [LARGE SCALE GENOMIC DNA]</scope>
    <source>
        <strain evidence="3 4">GUO666</strain>
    </source>
</reference>
<dbReference type="EMBL" id="RQPJ01000002">
    <property type="protein sequence ID" value="RTE54303.1"/>
    <property type="molecule type" value="Genomic_DNA"/>
</dbReference>
<dbReference type="PANTHER" id="PTHR42767">
    <property type="entry name" value="ENDO-BETA-1,6-GALACTANASE"/>
    <property type="match status" value="1"/>
</dbReference>
<dbReference type="GO" id="GO:0004553">
    <property type="term" value="F:hydrolase activity, hydrolyzing O-glycosyl compounds"/>
    <property type="evidence" value="ECO:0007669"/>
    <property type="project" value="InterPro"/>
</dbReference>
<dbReference type="PROSITE" id="PS51257">
    <property type="entry name" value="PROKAR_LIPOPROTEIN"/>
    <property type="match status" value="1"/>
</dbReference>
<name>A0A3S0AF73_9FLAO</name>
<dbReference type="InterPro" id="IPR033452">
    <property type="entry name" value="GH30_C"/>
</dbReference>
<dbReference type="SUPFAM" id="SSF51445">
    <property type="entry name" value="(Trans)glycosidases"/>
    <property type="match status" value="1"/>
</dbReference>
<evidence type="ECO:0000313" key="4">
    <source>
        <dbReference type="Proteomes" id="UP000267585"/>
    </source>
</evidence>
<keyword evidence="3" id="KW-0624">Polysaccharide degradation</keyword>
<dbReference type="Gene3D" id="3.20.20.80">
    <property type="entry name" value="Glycosidases"/>
    <property type="match status" value="1"/>
</dbReference>
<dbReference type="Gene3D" id="2.60.40.1180">
    <property type="entry name" value="Golgi alpha-mannosidase II"/>
    <property type="match status" value="1"/>
</dbReference>
<organism evidence="3 4">
    <name type="scientific">Arenibacter aquaticus</name>
    <dbReference type="NCBI Taxonomy" id="2489054"/>
    <lineage>
        <taxon>Bacteria</taxon>
        <taxon>Pseudomonadati</taxon>
        <taxon>Bacteroidota</taxon>
        <taxon>Flavobacteriia</taxon>
        <taxon>Flavobacteriales</taxon>
        <taxon>Flavobacteriaceae</taxon>
        <taxon>Arenibacter</taxon>
    </lineage>
</organism>
<feature type="domain" description="Endo-beta-1,6-galactanase-like" evidence="1">
    <location>
        <begin position="43"/>
        <end position="403"/>
    </location>
</feature>
<feature type="domain" description="Glycosyl hydrolase family 30 beta sandwich" evidence="2">
    <location>
        <begin position="432"/>
        <end position="525"/>
    </location>
</feature>
<evidence type="ECO:0000259" key="1">
    <source>
        <dbReference type="Pfam" id="PF14587"/>
    </source>
</evidence>
<protein>
    <submittedName>
        <fullName evidence="3">Xylanase</fullName>
    </submittedName>
</protein>
<keyword evidence="3" id="KW-0858">Xylan degradation</keyword>
<keyword evidence="3" id="KW-0378">Hydrolase</keyword>
<sequence>MKIGKFLKLTILPKNRNLHFGFMLACTLLTSCFALSQEKGLVEVDIFTDKEFQTIHNFAASDAWAAEYTGLWSNEKKSQMARWLFSMERDANGSPKGIGLSAWRFNIGAGSTSQGEESGIKDPWRRAEGFLQNDGSYDWQKQAGQQWFLQAAKKQGVNQFIAFVNSPPIQLTTNHKAHSTDGLAANLSKDNYVDYAKFLATVLKHFKDSLAIQFKYISPFNEPQWEWKGGQEGSPWNNDELANATRVIDSVFLKQKIDSKIEITEAGQIDYITGEKEKYRNRSNQITTFFSPESPNYLGDLKSLAPKIAAHSYFTTWDISKLKNKRQRIAQKLAEYPSLEYWMSEYCILENNEEIRGKGRDLGMSTALYVARLIHADLTIANASAWHWWLAMSPYDFKDGLIYVDKDSEDGNFYGTKLLWALGNYSRFIRPGAKRVLVTYDNFNTVENLKDGVLLSAYINTDKSLVLVAVNQGEKAKDLKLNIDKPFINEVRTYVTNESHNLHKMSDGQIPNGKIQVLGKSVTTFVFHSKD</sequence>
<dbReference type="Proteomes" id="UP000267585">
    <property type="component" value="Unassembled WGS sequence"/>
</dbReference>
<dbReference type="InterPro" id="IPR013780">
    <property type="entry name" value="Glyco_hydro_b"/>
</dbReference>
<comment type="caution">
    <text evidence="3">The sequence shown here is derived from an EMBL/GenBank/DDBJ whole genome shotgun (WGS) entry which is preliminary data.</text>
</comment>